<reference evidence="6 7" key="1">
    <citation type="submission" date="2019-02" db="EMBL/GenBank/DDBJ databases">
        <title>Deep-cultivation of Planctomycetes and their phenomic and genomic characterization uncovers novel biology.</title>
        <authorList>
            <person name="Wiegand S."/>
            <person name="Jogler M."/>
            <person name="Boedeker C."/>
            <person name="Pinto D."/>
            <person name="Vollmers J."/>
            <person name="Rivas-Marin E."/>
            <person name="Kohn T."/>
            <person name="Peeters S.H."/>
            <person name="Heuer A."/>
            <person name="Rast P."/>
            <person name="Oberbeckmann S."/>
            <person name="Bunk B."/>
            <person name="Jeske O."/>
            <person name="Meyerdierks A."/>
            <person name="Storesund J.E."/>
            <person name="Kallscheuer N."/>
            <person name="Luecker S."/>
            <person name="Lage O.M."/>
            <person name="Pohl T."/>
            <person name="Merkel B.J."/>
            <person name="Hornburger P."/>
            <person name="Mueller R.-W."/>
            <person name="Bruemmer F."/>
            <person name="Labrenz M."/>
            <person name="Spormann A.M."/>
            <person name="Op den Camp H."/>
            <person name="Overmann J."/>
            <person name="Amann R."/>
            <person name="Jetten M.S.M."/>
            <person name="Mascher T."/>
            <person name="Medema M.H."/>
            <person name="Devos D.P."/>
            <person name="Kaster A.-K."/>
            <person name="Ovreas L."/>
            <person name="Rohde M."/>
            <person name="Galperin M.Y."/>
            <person name="Jogler C."/>
        </authorList>
    </citation>
    <scope>NUCLEOTIDE SEQUENCE [LARGE SCALE GENOMIC DNA]</scope>
    <source>
        <strain evidence="6 7">Pan216</strain>
    </source>
</reference>
<dbReference type="Pfam" id="PF16925">
    <property type="entry name" value="TetR_C_13"/>
    <property type="match status" value="1"/>
</dbReference>
<evidence type="ECO:0000256" key="3">
    <source>
        <dbReference type="ARBA" id="ARBA00023163"/>
    </source>
</evidence>
<dbReference type="GO" id="GO:0003677">
    <property type="term" value="F:DNA binding"/>
    <property type="evidence" value="ECO:0007669"/>
    <property type="project" value="UniProtKB-UniRule"/>
</dbReference>
<evidence type="ECO:0000256" key="2">
    <source>
        <dbReference type="ARBA" id="ARBA00023125"/>
    </source>
</evidence>
<dbReference type="Pfam" id="PF00440">
    <property type="entry name" value="TetR_N"/>
    <property type="match status" value="1"/>
</dbReference>
<dbReference type="PANTHER" id="PTHR47506:SF6">
    <property type="entry name" value="HTH-TYPE TRANSCRIPTIONAL REPRESSOR NEMR"/>
    <property type="match status" value="1"/>
</dbReference>
<keyword evidence="1" id="KW-0805">Transcription regulation</keyword>
<keyword evidence="3" id="KW-0804">Transcription</keyword>
<dbReference type="Gene3D" id="1.10.357.10">
    <property type="entry name" value="Tetracycline Repressor, domain 2"/>
    <property type="match status" value="1"/>
</dbReference>
<dbReference type="RefSeq" id="WP_419193290.1">
    <property type="nucleotide sequence ID" value="NZ_CP036279.1"/>
</dbReference>
<feature type="DNA-binding region" description="H-T-H motif" evidence="4">
    <location>
        <begin position="31"/>
        <end position="50"/>
    </location>
</feature>
<keyword evidence="7" id="KW-1185">Reference proteome</keyword>
<sequence>MGRPKLSPDSKERIIQQGLCSLLKQGYHGTGLKEIVDAVGVPKGSFYNYFRSKEDFAVEIIRYYAARIERKLDDALREAPTPLDAVGRFFDQEILCYDAQGCCEGCLIGNLGNELAGTSEPCRTALAEALQETEKTIAVSLARAQEEGSVRRDIPAIELAQCLMSAWEGSLMRMKVEASTEPLHRFRSVLFEKLLHC</sequence>
<dbReference type="InterPro" id="IPR009057">
    <property type="entry name" value="Homeodomain-like_sf"/>
</dbReference>
<feature type="domain" description="HTH tetR-type" evidence="5">
    <location>
        <begin position="8"/>
        <end position="68"/>
    </location>
</feature>
<proteinExistence type="predicted"/>
<dbReference type="AlphaFoldDB" id="A0A518B006"/>
<evidence type="ECO:0000259" key="5">
    <source>
        <dbReference type="PROSITE" id="PS50977"/>
    </source>
</evidence>
<dbReference type="KEGG" id="knv:Pan216_11450"/>
<dbReference type="SUPFAM" id="SSF48498">
    <property type="entry name" value="Tetracyclin repressor-like, C-terminal domain"/>
    <property type="match status" value="1"/>
</dbReference>
<dbReference type="PROSITE" id="PS50977">
    <property type="entry name" value="HTH_TETR_2"/>
    <property type="match status" value="1"/>
</dbReference>
<name>A0A518B006_9BACT</name>
<gene>
    <name evidence="6" type="primary">acuR_1</name>
    <name evidence="6" type="ORF">Pan216_11450</name>
</gene>
<dbReference type="PANTHER" id="PTHR47506">
    <property type="entry name" value="TRANSCRIPTIONAL REGULATORY PROTEIN"/>
    <property type="match status" value="1"/>
</dbReference>
<dbReference type="InterPro" id="IPR001647">
    <property type="entry name" value="HTH_TetR"/>
</dbReference>
<protein>
    <submittedName>
        <fullName evidence="6">Transcriptional regulator AcuR</fullName>
    </submittedName>
</protein>
<dbReference type="InterPro" id="IPR011075">
    <property type="entry name" value="TetR_C"/>
</dbReference>
<keyword evidence="2 4" id="KW-0238">DNA-binding</keyword>
<accession>A0A518B006</accession>
<evidence type="ECO:0000313" key="6">
    <source>
        <dbReference type="EMBL" id="QDU60306.1"/>
    </source>
</evidence>
<dbReference type="Proteomes" id="UP000317093">
    <property type="component" value="Chromosome"/>
</dbReference>
<dbReference type="SUPFAM" id="SSF46689">
    <property type="entry name" value="Homeodomain-like"/>
    <property type="match status" value="1"/>
</dbReference>
<dbReference type="InterPro" id="IPR036271">
    <property type="entry name" value="Tet_transcr_reg_TetR-rel_C_sf"/>
</dbReference>
<dbReference type="EMBL" id="CP036279">
    <property type="protein sequence ID" value="QDU60306.1"/>
    <property type="molecule type" value="Genomic_DNA"/>
</dbReference>
<organism evidence="6 7">
    <name type="scientific">Kolteria novifilia</name>
    <dbReference type="NCBI Taxonomy" id="2527975"/>
    <lineage>
        <taxon>Bacteria</taxon>
        <taxon>Pseudomonadati</taxon>
        <taxon>Planctomycetota</taxon>
        <taxon>Planctomycetia</taxon>
        <taxon>Kolteriales</taxon>
        <taxon>Kolteriaceae</taxon>
        <taxon>Kolteria</taxon>
    </lineage>
</organism>
<evidence type="ECO:0000313" key="7">
    <source>
        <dbReference type="Proteomes" id="UP000317093"/>
    </source>
</evidence>
<evidence type="ECO:0000256" key="4">
    <source>
        <dbReference type="PROSITE-ProRule" id="PRU00335"/>
    </source>
</evidence>
<evidence type="ECO:0000256" key="1">
    <source>
        <dbReference type="ARBA" id="ARBA00023015"/>
    </source>
</evidence>